<dbReference type="Proteomes" id="UP000593571">
    <property type="component" value="Unassembled WGS sequence"/>
</dbReference>
<dbReference type="GO" id="GO:0004439">
    <property type="term" value="F:phosphatidylinositol-4,5-bisphosphate 5-phosphatase activity"/>
    <property type="evidence" value="ECO:0007669"/>
    <property type="project" value="TreeGrafter"/>
</dbReference>
<dbReference type="PANTHER" id="PTHR46625:SF1">
    <property type="entry name" value="PHOSPHATIDYLINOSITOL POLYPHOSPHATE 5-PHOSPHATASE TYPE IV"/>
    <property type="match status" value="1"/>
</dbReference>
<feature type="compositionally biased region" description="Polar residues" evidence="1">
    <location>
        <begin position="140"/>
        <end position="153"/>
    </location>
</feature>
<dbReference type="InterPro" id="IPR000300">
    <property type="entry name" value="IPPc"/>
</dbReference>
<dbReference type="Gene3D" id="3.60.10.10">
    <property type="entry name" value="Endonuclease/exonuclease/phosphatase"/>
    <property type="match status" value="2"/>
</dbReference>
<evidence type="ECO:0000313" key="4">
    <source>
        <dbReference type="Proteomes" id="UP000593571"/>
    </source>
</evidence>
<dbReference type="GO" id="GO:0005794">
    <property type="term" value="C:Golgi apparatus"/>
    <property type="evidence" value="ECO:0007669"/>
    <property type="project" value="TreeGrafter"/>
</dbReference>
<dbReference type="GO" id="GO:0005930">
    <property type="term" value="C:axoneme"/>
    <property type="evidence" value="ECO:0007669"/>
    <property type="project" value="TreeGrafter"/>
</dbReference>
<feature type="compositionally biased region" description="Basic and acidic residues" evidence="1">
    <location>
        <begin position="86"/>
        <end position="98"/>
    </location>
</feature>
<dbReference type="InterPro" id="IPR042478">
    <property type="entry name" value="INPP5E"/>
</dbReference>
<dbReference type="PANTHER" id="PTHR46625">
    <property type="entry name" value="72 KDA INOSITOL POLYPHOSPHATE 5-PHOSPHATASE"/>
    <property type="match status" value="1"/>
</dbReference>
<evidence type="ECO:0000256" key="1">
    <source>
        <dbReference type="SAM" id="MobiDB-lite"/>
    </source>
</evidence>
<dbReference type="Pfam" id="PF22669">
    <property type="entry name" value="Exo_endo_phos2"/>
    <property type="match status" value="2"/>
</dbReference>
<evidence type="ECO:0000259" key="2">
    <source>
        <dbReference type="SMART" id="SM00128"/>
    </source>
</evidence>
<proteinExistence type="predicted"/>
<sequence length="616" mass="66836">MPSKAACPGRPEAAAQQPSAPGGGTLGGQPLNMDKDLALHGGSLPTDTCPGLEKSPGVPLNIPAKMSSEGPQAKAETFTPKPPSRPKLERALSLDEKGWRRRRLQTSHEDLAARRGNSPAGGSLQGQAPGSPVHTCSPPGLSTSLQEIPTTRRASGCARGSPTSWSNCISGMVSSSPDLLPRGGALAGGTPRLAGLLPSRLPPAIDWNTASDSLRMAHRVDADHADYKLRLQARLCGAHSGLGPGRPPSPLACNDCSLRSAKSSFSLLAPIRTKDVRSRSYLEGSLLASGALMGADELARYFPDRSVALFVATWNMQGQKEPPPNLDELLLPAEADYAQDLYVVGVQEGCSDRREWETRLQETLGPHYVMLSSAAHGALHMSVLIRRDLVWFCSEVESSTVTTRIVSQIKTKGALGVSFTFFGTSFLFITSHFTSDVTTRFDGVFWFGDFNFRLGAGRVAVEAILRQDPGASVPALLQLDQLTREMQKGSVFRGFQEPDIHFLPSYKFDVGKDAYDTTSKQRTPSYTDRVLYRSRHKGDICPLKYSSCPGIKTSDHRPVYGLFRVKVRPGRDNIPLAAGKFDRELYLIGIKRRISKEMQRQRALKTQHSSAVCTVS</sequence>
<comment type="caution">
    <text evidence="3">The sequence shown here is derived from an EMBL/GenBank/DDBJ whole genome shotgun (WGS) entry which is preliminary data.</text>
</comment>
<dbReference type="AlphaFoldDB" id="A0A7J8IKV0"/>
<feature type="region of interest" description="Disordered" evidence="1">
    <location>
        <begin position="1"/>
        <end position="162"/>
    </location>
</feature>
<dbReference type="EMBL" id="JACASE010000003">
    <property type="protein sequence ID" value="KAF6484958.1"/>
    <property type="molecule type" value="Genomic_DNA"/>
</dbReference>
<gene>
    <name evidence="3" type="ORF">HJG63_006789</name>
</gene>
<protein>
    <submittedName>
        <fullName evidence="3">Inositol polyphosphate-5-phosphatase E</fullName>
    </submittedName>
</protein>
<dbReference type="InterPro" id="IPR036691">
    <property type="entry name" value="Endo/exonu/phosph_ase_sf"/>
</dbReference>
<dbReference type="SMART" id="SM00128">
    <property type="entry name" value="IPPc"/>
    <property type="match status" value="1"/>
</dbReference>
<dbReference type="GO" id="GO:0046856">
    <property type="term" value="P:phosphatidylinositol dephosphorylation"/>
    <property type="evidence" value="ECO:0007669"/>
    <property type="project" value="InterPro"/>
</dbReference>
<feature type="domain" description="Inositol polyphosphate-related phosphatase" evidence="2">
    <location>
        <begin position="305"/>
        <end position="571"/>
    </location>
</feature>
<evidence type="ECO:0000313" key="3">
    <source>
        <dbReference type="EMBL" id="KAF6484958.1"/>
    </source>
</evidence>
<dbReference type="GO" id="GO:0004445">
    <property type="term" value="F:inositol-polyphosphate 5-phosphatase activity"/>
    <property type="evidence" value="ECO:0007669"/>
    <property type="project" value="InterPro"/>
</dbReference>
<accession>A0A7J8IKV0</accession>
<dbReference type="SUPFAM" id="SSF56219">
    <property type="entry name" value="DNase I-like"/>
    <property type="match status" value="1"/>
</dbReference>
<name>A0A7J8IKV0_ROUAE</name>
<organism evidence="3 4">
    <name type="scientific">Rousettus aegyptiacus</name>
    <name type="common">Egyptian fruit bat</name>
    <name type="synonym">Pteropus aegyptiacus</name>
    <dbReference type="NCBI Taxonomy" id="9407"/>
    <lineage>
        <taxon>Eukaryota</taxon>
        <taxon>Metazoa</taxon>
        <taxon>Chordata</taxon>
        <taxon>Craniata</taxon>
        <taxon>Vertebrata</taxon>
        <taxon>Euteleostomi</taxon>
        <taxon>Mammalia</taxon>
        <taxon>Eutheria</taxon>
        <taxon>Laurasiatheria</taxon>
        <taxon>Chiroptera</taxon>
        <taxon>Yinpterochiroptera</taxon>
        <taxon>Pteropodoidea</taxon>
        <taxon>Pteropodidae</taxon>
        <taxon>Rousettinae</taxon>
        <taxon>Rousettus</taxon>
    </lineage>
</organism>
<reference evidence="3 4" key="1">
    <citation type="journal article" date="2020" name="Nature">
        <title>Six reference-quality genomes reveal evolution of bat adaptations.</title>
        <authorList>
            <person name="Jebb D."/>
            <person name="Huang Z."/>
            <person name="Pippel M."/>
            <person name="Hughes G.M."/>
            <person name="Lavrichenko K."/>
            <person name="Devanna P."/>
            <person name="Winkler S."/>
            <person name="Jermiin L.S."/>
            <person name="Skirmuntt E.C."/>
            <person name="Katzourakis A."/>
            <person name="Burkitt-Gray L."/>
            <person name="Ray D.A."/>
            <person name="Sullivan K.A.M."/>
            <person name="Roscito J.G."/>
            <person name="Kirilenko B.M."/>
            <person name="Davalos L.M."/>
            <person name="Corthals A.P."/>
            <person name="Power M.L."/>
            <person name="Jones G."/>
            <person name="Ransome R.D."/>
            <person name="Dechmann D.K.N."/>
            <person name="Locatelli A.G."/>
            <person name="Puechmaille S.J."/>
            <person name="Fedrigo O."/>
            <person name="Jarvis E.D."/>
            <person name="Hiller M."/>
            <person name="Vernes S.C."/>
            <person name="Myers E.W."/>
            <person name="Teeling E.C."/>
        </authorList>
    </citation>
    <scope>NUCLEOTIDE SEQUENCE [LARGE SCALE GENOMIC DNA]</scope>
    <source>
        <strain evidence="3">MRouAeg1</strain>
        <tissue evidence="3">Muscle</tissue>
    </source>
</reference>
<dbReference type="GO" id="GO:0005634">
    <property type="term" value="C:nucleus"/>
    <property type="evidence" value="ECO:0007669"/>
    <property type="project" value="TreeGrafter"/>
</dbReference>
<keyword evidence="4" id="KW-1185">Reference proteome</keyword>